<keyword evidence="5" id="KW-0862">Zinc</keyword>
<evidence type="ECO:0000256" key="6">
    <source>
        <dbReference type="ARBA" id="ARBA00023242"/>
    </source>
</evidence>
<evidence type="ECO:0000256" key="5">
    <source>
        <dbReference type="ARBA" id="ARBA00022833"/>
    </source>
</evidence>
<dbReference type="OrthoDB" id="21474at2759"/>
<evidence type="ECO:0000313" key="12">
    <source>
        <dbReference type="EMBL" id="CCE73476.1"/>
    </source>
</evidence>
<evidence type="ECO:0000313" key="11">
    <source>
        <dbReference type="EMBL" id="CCE72915.1"/>
    </source>
</evidence>
<sequence length="173" mass="19047">MVSFSCEVCNDTVIKKKLDQHRSKCHGAYFTCIDCSTTFQGTDYRQHTSCITEAEKYEKGLYKGKKQANTPAANGVQKPEKKETEKSKEVKAAPSSTKTKKDSKDADSKKKHKIAKPSAESKLNEKLAALLGSGENATLYKVVKKLAADKSKKEIMKKLKVSRSADGSLVLVL</sequence>
<protein>
    <submittedName>
        <fullName evidence="11">Piso0_000518 protein</fullName>
    </submittedName>
</protein>
<reference evidence="11" key="1">
    <citation type="submission" date="2011-10" db="EMBL/GenBank/DDBJ databases">
        <authorList>
            <person name="Genoscope - CEA"/>
        </authorList>
    </citation>
    <scope>NUCLEOTIDE SEQUENCE</scope>
    <source>
        <strain evidence="11">CBS 7064</strain>
    </source>
</reference>
<dbReference type="eggNOG" id="KOG2186">
    <property type="taxonomic scope" value="Eukaryota"/>
</dbReference>
<evidence type="ECO:0000313" key="13">
    <source>
        <dbReference type="Proteomes" id="UP000005222"/>
    </source>
</evidence>
<keyword evidence="13" id="KW-1185">Reference proteome</keyword>
<dbReference type="SUPFAM" id="SSF57667">
    <property type="entry name" value="beta-beta-alpha zinc fingers"/>
    <property type="match status" value="2"/>
</dbReference>
<dbReference type="OMA" id="MTEAQRY"/>
<dbReference type="GO" id="GO:0000122">
    <property type="term" value="P:negative regulation of transcription by RNA polymerase II"/>
    <property type="evidence" value="ECO:0007669"/>
    <property type="project" value="TreeGrafter"/>
</dbReference>
<dbReference type="Gene3D" id="3.30.1490.490">
    <property type="match status" value="1"/>
</dbReference>
<feature type="region of interest" description="Disordered" evidence="9">
    <location>
        <begin position="62"/>
        <end position="119"/>
    </location>
</feature>
<dbReference type="FunFam" id="3.30.1490.490:FF:000001">
    <property type="entry name" value="cell growth-regulating nucleolar protein-like"/>
    <property type="match status" value="1"/>
</dbReference>
<dbReference type="PANTHER" id="PTHR13100:SF10">
    <property type="entry name" value="CELL GROWTH-REGULATING NUCLEOLAR PROTEIN"/>
    <property type="match status" value="1"/>
</dbReference>
<keyword evidence="3" id="KW-0677">Repeat</keyword>
<dbReference type="Pfam" id="PF08790">
    <property type="entry name" value="zf-LYAR"/>
    <property type="match status" value="1"/>
</dbReference>
<dbReference type="STRING" id="559304.G8YVN2"/>
<evidence type="ECO:0000256" key="4">
    <source>
        <dbReference type="ARBA" id="ARBA00022771"/>
    </source>
</evidence>
<gene>
    <name evidence="11" type="primary">Piso0_000518</name>
    <name evidence="11" type="ORF">GNLVRS01_PISO0A11110g</name>
    <name evidence="12" type="ORF">GNLVRS01_PISO0B11177g</name>
</gene>
<name>G8YVN2_PICSO</name>
<dbReference type="InParanoid" id="G8YVN2"/>
<dbReference type="AlphaFoldDB" id="G8YVN2"/>
<dbReference type="InterPro" id="IPR036236">
    <property type="entry name" value="Znf_C2H2_sf"/>
</dbReference>
<feature type="domain" description="Zinc finger C2H2 LYAR-type" evidence="10">
    <location>
        <begin position="30"/>
        <end position="57"/>
    </location>
</feature>
<comment type="similarity">
    <text evidence="7">Belongs to the UPF0743 family.</text>
</comment>
<keyword evidence="2" id="KW-0479">Metal-binding</keyword>
<dbReference type="FunCoup" id="G8YVN2">
    <property type="interactions" value="140"/>
</dbReference>
<reference evidence="13" key="2">
    <citation type="journal article" date="2012" name="G3 (Bethesda)">
        <title>Pichia sorbitophila, an interspecies yeast hybrid reveals early steps of genome resolution following polyploidization.</title>
        <authorList>
            <person name="Leh Louis V."/>
            <person name="Despons L."/>
            <person name="Friedrich A."/>
            <person name="Martin T."/>
            <person name="Durrens P."/>
            <person name="Casaregola S."/>
            <person name="Neuveglise C."/>
            <person name="Fairhead C."/>
            <person name="Marck C."/>
            <person name="Cruz J.A."/>
            <person name="Straub M.L."/>
            <person name="Kugler V."/>
            <person name="Sacerdot C."/>
            <person name="Uzunov Z."/>
            <person name="Thierry A."/>
            <person name="Weiss S."/>
            <person name="Bleykasten C."/>
            <person name="De Montigny J."/>
            <person name="Jacques N."/>
            <person name="Jung P."/>
            <person name="Lemaire M."/>
            <person name="Mallet S."/>
            <person name="Morel G."/>
            <person name="Richard G.F."/>
            <person name="Sarkar A."/>
            <person name="Savel G."/>
            <person name="Schacherer J."/>
            <person name="Seret M.L."/>
            <person name="Talla E."/>
            <person name="Samson G."/>
            <person name="Jubin C."/>
            <person name="Poulain J."/>
            <person name="Vacherie B."/>
            <person name="Barbe V."/>
            <person name="Pelletier E."/>
            <person name="Sherman D.J."/>
            <person name="Westhof E."/>
            <person name="Weissenbach J."/>
            <person name="Baret P.V."/>
            <person name="Wincker P."/>
            <person name="Gaillardin C."/>
            <person name="Dujon B."/>
            <person name="Souciet J.L."/>
        </authorList>
    </citation>
    <scope>NUCLEOTIDE SEQUENCE [LARGE SCALE GENOMIC DNA]</scope>
    <source>
        <strain evidence="13">ATCC MYA-4447 / BCRC 22081 / CBS 7064 / NBRC 10061 / NRRL Y-12695</strain>
    </source>
</reference>
<dbReference type="HOGENOM" id="CLU_098018_0_0_1"/>
<evidence type="ECO:0000256" key="9">
    <source>
        <dbReference type="SAM" id="MobiDB-lite"/>
    </source>
</evidence>
<dbReference type="Proteomes" id="UP000005222">
    <property type="component" value="Chromosome B"/>
</dbReference>
<keyword evidence="6" id="KW-0539">Nucleus</keyword>
<dbReference type="PANTHER" id="PTHR13100">
    <property type="entry name" value="CELL GROWTH-REGULATING NUCLEOLAR PROTEIN LYAR"/>
    <property type="match status" value="1"/>
</dbReference>
<dbReference type="Proteomes" id="UP000005222">
    <property type="component" value="Chromosome A"/>
</dbReference>
<proteinExistence type="inferred from homology"/>
<dbReference type="InterPro" id="IPR014898">
    <property type="entry name" value="Znf_C2H2_LYAR"/>
</dbReference>
<dbReference type="PROSITE" id="PS51804">
    <property type="entry name" value="ZF_C2HC_LYAR"/>
    <property type="match status" value="2"/>
</dbReference>
<evidence type="ECO:0000256" key="1">
    <source>
        <dbReference type="ARBA" id="ARBA00004123"/>
    </source>
</evidence>
<comment type="subcellular location">
    <subcellularLocation>
        <location evidence="1">Nucleus</location>
    </subcellularLocation>
</comment>
<dbReference type="GO" id="GO:0006364">
    <property type="term" value="P:rRNA processing"/>
    <property type="evidence" value="ECO:0007669"/>
    <property type="project" value="TreeGrafter"/>
</dbReference>
<dbReference type="InterPro" id="IPR039999">
    <property type="entry name" value="LYAR"/>
</dbReference>
<feature type="compositionally biased region" description="Basic and acidic residues" evidence="9">
    <location>
        <begin position="78"/>
        <end position="91"/>
    </location>
</feature>
<evidence type="ECO:0000256" key="2">
    <source>
        <dbReference type="ARBA" id="ARBA00022723"/>
    </source>
</evidence>
<dbReference type="EMBL" id="FO082058">
    <property type="protein sequence ID" value="CCE73476.1"/>
    <property type="molecule type" value="Genomic_DNA"/>
</dbReference>
<evidence type="ECO:0000256" key="3">
    <source>
        <dbReference type="ARBA" id="ARBA00022737"/>
    </source>
</evidence>
<keyword evidence="4 8" id="KW-0863">Zinc-finger</keyword>
<feature type="compositionally biased region" description="Basic and acidic residues" evidence="9">
    <location>
        <begin position="99"/>
        <end position="108"/>
    </location>
</feature>
<dbReference type="GO" id="GO:0003677">
    <property type="term" value="F:DNA binding"/>
    <property type="evidence" value="ECO:0007669"/>
    <property type="project" value="InterPro"/>
</dbReference>
<accession>G8YVN2</accession>
<evidence type="ECO:0000256" key="8">
    <source>
        <dbReference type="PROSITE-ProRule" id="PRU01145"/>
    </source>
</evidence>
<dbReference type="GO" id="GO:0008270">
    <property type="term" value="F:zinc ion binding"/>
    <property type="evidence" value="ECO:0007669"/>
    <property type="project" value="UniProtKB-KW"/>
</dbReference>
<dbReference type="GO" id="GO:0005730">
    <property type="term" value="C:nucleolus"/>
    <property type="evidence" value="ECO:0007669"/>
    <property type="project" value="TreeGrafter"/>
</dbReference>
<evidence type="ECO:0000259" key="10">
    <source>
        <dbReference type="Pfam" id="PF08790"/>
    </source>
</evidence>
<organism evidence="11 13">
    <name type="scientific">Pichia sorbitophila (strain ATCC MYA-4447 / BCRC 22081 / CBS 7064 / NBRC 10061 / NRRL Y-12695)</name>
    <name type="common">Hybrid yeast</name>
    <dbReference type="NCBI Taxonomy" id="559304"/>
    <lineage>
        <taxon>Eukaryota</taxon>
        <taxon>Fungi</taxon>
        <taxon>Dikarya</taxon>
        <taxon>Ascomycota</taxon>
        <taxon>Saccharomycotina</taxon>
        <taxon>Pichiomycetes</taxon>
        <taxon>Debaryomycetaceae</taxon>
        <taxon>Millerozyma</taxon>
    </lineage>
</organism>
<evidence type="ECO:0000256" key="7">
    <source>
        <dbReference type="ARBA" id="ARBA00061084"/>
    </source>
</evidence>
<dbReference type="EMBL" id="FO082059">
    <property type="protein sequence ID" value="CCE72915.1"/>
    <property type="molecule type" value="Genomic_DNA"/>
</dbReference>